<dbReference type="InterPro" id="IPR000719">
    <property type="entry name" value="Prot_kinase_dom"/>
</dbReference>
<dbReference type="InterPro" id="IPR008271">
    <property type="entry name" value="Ser/Thr_kinase_AS"/>
</dbReference>
<keyword evidence="3 11" id="KW-0723">Serine/threonine-protein kinase</keyword>
<evidence type="ECO:0000256" key="3">
    <source>
        <dbReference type="ARBA" id="ARBA00022527"/>
    </source>
</evidence>
<dbReference type="EMBL" id="KZ293675">
    <property type="protein sequence ID" value="PBK87938.1"/>
    <property type="molecule type" value="Genomic_DNA"/>
</dbReference>
<gene>
    <name evidence="13" type="ORF">ARMGADRAFT_909497</name>
</gene>
<keyword evidence="4" id="KW-0808">Transferase</keyword>
<feature type="non-terminal residue" evidence="13">
    <location>
        <position position="1"/>
    </location>
</feature>
<dbReference type="Proteomes" id="UP000217790">
    <property type="component" value="Unassembled WGS sequence"/>
</dbReference>
<name>A0A2H3DAP9_ARMGA</name>
<evidence type="ECO:0000256" key="4">
    <source>
        <dbReference type="ARBA" id="ARBA00022679"/>
    </source>
</evidence>
<dbReference type="SUPFAM" id="SSF56112">
    <property type="entry name" value="Protein kinase-like (PK-like)"/>
    <property type="match status" value="1"/>
</dbReference>
<dbReference type="GO" id="GO:0004674">
    <property type="term" value="F:protein serine/threonine kinase activity"/>
    <property type="evidence" value="ECO:0007669"/>
    <property type="project" value="UniProtKB-KW"/>
</dbReference>
<dbReference type="SMART" id="SM00220">
    <property type="entry name" value="S_TKc"/>
    <property type="match status" value="1"/>
</dbReference>
<keyword evidence="6 13" id="KW-0418">Kinase</keyword>
<protein>
    <recommendedName>
        <fullName evidence="2">non-specific serine/threonine protein kinase</fullName>
        <ecNumber evidence="2">2.7.11.1</ecNumber>
    </recommendedName>
</protein>
<evidence type="ECO:0000313" key="13">
    <source>
        <dbReference type="EMBL" id="PBK87938.1"/>
    </source>
</evidence>
<dbReference type="PROSITE" id="PS00107">
    <property type="entry name" value="PROTEIN_KINASE_ATP"/>
    <property type="match status" value="1"/>
</dbReference>
<organism evidence="13 14">
    <name type="scientific">Armillaria gallica</name>
    <name type="common">Bulbous honey fungus</name>
    <name type="synonym">Armillaria bulbosa</name>
    <dbReference type="NCBI Taxonomy" id="47427"/>
    <lineage>
        <taxon>Eukaryota</taxon>
        <taxon>Fungi</taxon>
        <taxon>Dikarya</taxon>
        <taxon>Basidiomycota</taxon>
        <taxon>Agaricomycotina</taxon>
        <taxon>Agaricomycetes</taxon>
        <taxon>Agaricomycetidae</taxon>
        <taxon>Agaricales</taxon>
        <taxon>Marasmiineae</taxon>
        <taxon>Physalacriaceae</taxon>
        <taxon>Armillaria</taxon>
    </lineage>
</organism>
<dbReference type="Gene3D" id="1.10.510.10">
    <property type="entry name" value="Transferase(Phosphotransferase) domain 1"/>
    <property type="match status" value="1"/>
</dbReference>
<evidence type="ECO:0000256" key="10">
    <source>
        <dbReference type="PROSITE-ProRule" id="PRU10141"/>
    </source>
</evidence>
<keyword evidence="5 10" id="KW-0547">Nucleotide-binding</keyword>
<evidence type="ECO:0000256" key="5">
    <source>
        <dbReference type="ARBA" id="ARBA00022741"/>
    </source>
</evidence>
<dbReference type="OrthoDB" id="3029099at2759"/>
<dbReference type="PROSITE" id="PS50011">
    <property type="entry name" value="PROTEIN_KINASE_DOM"/>
    <property type="match status" value="1"/>
</dbReference>
<dbReference type="PROSITE" id="PS00108">
    <property type="entry name" value="PROTEIN_KINASE_ST"/>
    <property type="match status" value="1"/>
</dbReference>
<dbReference type="InterPro" id="IPR011009">
    <property type="entry name" value="Kinase-like_dom_sf"/>
</dbReference>
<feature type="non-terminal residue" evidence="13">
    <location>
        <position position="210"/>
    </location>
</feature>
<sequence>DEGEEWDCVAELGQGGFGVVQAYRKKGEDRYIAGKRIFTHHGIEQAEKERSIMTQVDHTHVVRFFGSYFDQKAGNFWIYMDYISGGTLAGLATSVQLLETDVKVLIRQILDGLIFLHRQNIVHRDIKGSNLFITLNGCVKIGDLGCATVIDPARSLSRSGTPCFMSPEALFSDHYDERTDIWSLGMVIIELLKQGHPWARNKPGRIVLMV</sequence>
<feature type="domain" description="Protein kinase" evidence="12">
    <location>
        <begin position="6"/>
        <end position="210"/>
    </location>
</feature>
<feature type="binding site" evidence="10">
    <location>
        <position position="35"/>
    </location>
    <ligand>
        <name>ATP</name>
        <dbReference type="ChEBI" id="CHEBI:30616"/>
    </ligand>
</feature>
<evidence type="ECO:0000256" key="7">
    <source>
        <dbReference type="ARBA" id="ARBA00022840"/>
    </source>
</evidence>
<evidence type="ECO:0000256" key="6">
    <source>
        <dbReference type="ARBA" id="ARBA00022777"/>
    </source>
</evidence>
<dbReference type="AlphaFoldDB" id="A0A2H3DAP9"/>
<accession>A0A2H3DAP9</accession>
<evidence type="ECO:0000256" key="9">
    <source>
        <dbReference type="ARBA" id="ARBA00048679"/>
    </source>
</evidence>
<keyword evidence="14" id="KW-1185">Reference proteome</keyword>
<keyword evidence="7 10" id="KW-0067">ATP-binding</keyword>
<evidence type="ECO:0000259" key="12">
    <source>
        <dbReference type="PROSITE" id="PS50011"/>
    </source>
</evidence>
<comment type="catalytic activity">
    <reaction evidence="9">
        <text>L-seryl-[protein] + ATP = O-phospho-L-seryl-[protein] + ADP + H(+)</text>
        <dbReference type="Rhea" id="RHEA:17989"/>
        <dbReference type="Rhea" id="RHEA-COMP:9863"/>
        <dbReference type="Rhea" id="RHEA-COMP:11604"/>
        <dbReference type="ChEBI" id="CHEBI:15378"/>
        <dbReference type="ChEBI" id="CHEBI:29999"/>
        <dbReference type="ChEBI" id="CHEBI:30616"/>
        <dbReference type="ChEBI" id="CHEBI:83421"/>
        <dbReference type="ChEBI" id="CHEBI:456216"/>
        <dbReference type="EC" id="2.7.11.1"/>
    </reaction>
</comment>
<dbReference type="InParanoid" id="A0A2H3DAP9"/>
<proteinExistence type="inferred from homology"/>
<dbReference type="Pfam" id="PF00069">
    <property type="entry name" value="Pkinase"/>
    <property type="match status" value="1"/>
</dbReference>
<evidence type="ECO:0000313" key="14">
    <source>
        <dbReference type="Proteomes" id="UP000217790"/>
    </source>
</evidence>
<dbReference type="GO" id="GO:0005524">
    <property type="term" value="F:ATP binding"/>
    <property type="evidence" value="ECO:0007669"/>
    <property type="project" value="UniProtKB-UniRule"/>
</dbReference>
<evidence type="ECO:0000256" key="1">
    <source>
        <dbReference type="ARBA" id="ARBA00008874"/>
    </source>
</evidence>
<comment type="catalytic activity">
    <reaction evidence="8">
        <text>L-threonyl-[protein] + ATP = O-phospho-L-threonyl-[protein] + ADP + H(+)</text>
        <dbReference type="Rhea" id="RHEA:46608"/>
        <dbReference type="Rhea" id="RHEA-COMP:11060"/>
        <dbReference type="Rhea" id="RHEA-COMP:11605"/>
        <dbReference type="ChEBI" id="CHEBI:15378"/>
        <dbReference type="ChEBI" id="CHEBI:30013"/>
        <dbReference type="ChEBI" id="CHEBI:30616"/>
        <dbReference type="ChEBI" id="CHEBI:61977"/>
        <dbReference type="ChEBI" id="CHEBI:456216"/>
        <dbReference type="EC" id="2.7.11.1"/>
    </reaction>
</comment>
<dbReference type="PANTHER" id="PTHR48012:SF10">
    <property type="entry name" value="FI20177P1"/>
    <property type="match status" value="1"/>
</dbReference>
<reference evidence="14" key="1">
    <citation type="journal article" date="2017" name="Nat. Ecol. Evol.">
        <title>Genome expansion and lineage-specific genetic innovations in the forest pathogenic fungi Armillaria.</title>
        <authorList>
            <person name="Sipos G."/>
            <person name="Prasanna A.N."/>
            <person name="Walter M.C."/>
            <person name="O'Connor E."/>
            <person name="Balint B."/>
            <person name="Krizsan K."/>
            <person name="Kiss B."/>
            <person name="Hess J."/>
            <person name="Varga T."/>
            <person name="Slot J."/>
            <person name="Riley R."/>
            <person name="Boka B."/>
            <person name="Rigling D."/>
            <person name="Barry K."/>
            <person name="Lee J."/>
            <person name="Mihaltcheva S."/>
            <person name="LaButti K."/>
            <person name="Lipzen A."/>
            <person name="Waldron R."/>
            <person name="Moloney N.M."/>
            <person name="Sperisen C."/>
            <person name="Kredics L."/>
            <person name="Vagvoelgyi C."/>
            <person name="Patrignani A."/>
            <person name="Fitzpatrick D."/>
            <person name="Nagy I."/>
            <person name="Doyle S."/>
            <person name="Anderson J.B."/>
            <person name="Grigoriev I.V."/>
            <person name="Gueldener U."/>
            <person name="Muensterkoetter M."/>
            <person name="Nagy L.G."/>
        </authorList>
    </citation>
    <scope>NUCLEOTIDE SEQUENCE [LARGE SCALE GENOMIC DNA]</scope>
    <source>
        <strain evidence="14">Ar21-2</strain>
    </source>
</reference>
<dbReference type="InterPro" id="IPR017441">
    <property type="entry name" value="Protein_kinase_ATP_BS"/>
</dbReference>
<dbReference type="InterPro" id="IPR050629">
    <property type="entry name" value="STE20/SPS1-PAK"/>
</dbReference>
<dbReference type="PANTHER" id="PTHR48012">
    <property type="entry name" value="STERILE20-LIKE KINASE, ISOFORM B-RELATED"/>
    <property type="match status" value="1"/>
</dbReference>
<dbReference type="GO" id="GO:0005737">
    <property type="term" value="C:cytoplasm"/>
    <property type="evidence" value="ECO:0007669"/>
    <property type="project" value="TreeGrafter"/>
</dbReference>
<comment type="similarity">
    <text evidence="1">Belongs to the protein kinase superfamily. STE Ser/Thr protein kinase family. STE20 subfamily.</text>
</comment>
<evidence type="ECO:0000256" key="11">
    <source>
        <dbReference type="RuleBase" id="RU000304"/>
    </source>
</evidence>
<dbReference type="OMA" id="MAGSNEY"/>
<dbReference type="EC" id="2.7.11.1" evidence="2"/>
<evidence type="ECO:0000256" key="2">
    <source>
        <dbReference type="ARBA" id="ARBA00012513"/>
    </source>
</evidence>
<evidence type="ECO:0000256" key="8">
    <source>
        <dbReference type="ARBA" id="ARBA00047899"/>
    </source>
</evidence>
<dbReference type="STRING" id="47427.A0A2H3DAP9"/>